<reference evidence="3 4" key="1">
    <citation type="submission" date="2020-08" db="EMBL/GenBank/DDBJ databases">
        <title>Sequencing the genomes of 1000 actinobacteria strains.</title>
        <authorList>
            <person name="Klenk H.-P."/>
        </authorList>
    </citation>
    <scope>NUCLEOTIDE SEQUENCE [LARGE SCALE GENOMIC DNA]</scope>
    <source>
        <strain evidence="3 4">DSM 46659</strain>
    </source>
</reference>
<evidence type="ECO:0000256" key="2">
    <source>
        <dbReference type="SAM" id="SignalP"/>
    </source>
</evidence>
<name>A0A7X0D7B5_9ACTN</name>
<sequence length="274" mass="29250">MRTGFLLAAAAAMTLSMAAPATADEAADSPADRAYELSEPTTAGADQCDLPVAERSGNWLCLSGEQDQAAAHADAADAAATADTADTADTTDGIAEEARNTHCTGQACWTRHSALRSDFSSVGHFGYGPLRLGEVKVHFRTDLRRHHSASNPVTFVANTNVSNLTMSGERLAYTQADPAGTPVAAGATFRAHSTMTAQAGELVRWSPNGYRVTDATANTGGVVHQWSWTKPGFPGSWYVYGKSVKFDKAWFGYRYGAANNLPKDPVRYGWRLMP</sequence>
<dbReference type="Proteomes" id="UP000546642">
    <property type="component" value="Unassembled WGS sequence"/>
</dbReference>
<proteinExistence type="predicted"/>
<organism evidence="3 4">
    <name type="scientific">Nocardiopsis mwathae</name>
    <dbReference type="NCBI Taxonomy" id="1472723"/>
    <lineage>
        <taxon>Bacteria</taxon>
        <taxon>Bacillati</taxon>
        <taxon>Actinomycetota</taxon>
        <taxon>Actinomycetes</taxon>
        <taxon>Streptosporangiales</taxon>
        <taxon>Nocardiopsidaceae</taxon>
        <taxon>Nocardiopsis</taxon>
    </lineage>
</organism>
<feature type="signal peptide" evidence="2">
    <location>
        <begin position="1"/>
        <end position="23"/>
    </location>
</feature>
<accession>A0A7X0D7B5</accession>
<keyword evidence="2" id="KW-0732">Signal</keyword>
<evidence type="ECO:0000313" key="4">
    <source>
        <dbReference type="Proteomes" id="UP000546642"/>
    </source>
</evidence>
<evidence type="ECO:0000313" key="3">
    <source>
        <dbReference type="EMBL" id="MBB6173556.1"/>
    </source>
</evidence>
<dbReference type="AlphaFoldDB" id="A0A7X0D7B5"/>
<protein>
    <submittedName>
        <fullName evidence="3">Uncharacterized protein</fullName>
    </submittedName>
</protein>
<gene>
    <name evidence="3" type="ORF">HNR23_003616</name>
</gene>
<feature type="region of interest" description="Disordered" evidence="1">
    <location>
        <begin position="27"/>
        <end position="46"/>
    </location>
</feature>
<dbReference type="EMBL" id="JACHDS010000001">
    <property type="protein sequence ID" value="MBB6173556.1"/>
    <property type="molecule type" value="Genomic_DNA"/>
</dbReference>
<feature type="chain" id="PRO_5038765962" evidence="2">
    <location>
        <begin position="24"/>
        <end position="274"/>
    </location>
</feature>
<evidence type="ECO:0000256" key="1">
    <source>
        <dbReference type="SAM" id="MobiDB-lite"/>
    </source>
</evidence>
<dbReference type="RefSeq" id="WP_184077019.1">
    <property type="nucleotide sequence ID" value="NZ_JACHDS010000001.1"/>
</dbReference>
<comment type="caution">
    <text evidence="3">The sequence shown here is derived from an EMBL/GenBank/DDBJ whole genome shotgun (WGS) entry which is preliminary data.</text>
</comment>
<keyword evidence="4" id="KW-1185">Reference proteome</keyword>